<proteinExistence type="predicted"/>
<dbReference type="EMBL" id="HBUF01516340">
    <property type="protein sequence ID" value="CAG6747927.1"/>
    <property type="molecule type" value="Transcribed_RNA"/>
</dbReference>
<dbReference type="AlphaFoldDB" id="A0A8D9EBX7"/>
<reference evidence="1" key="1">
    <citation type="submission" date="2021-05" db="EMBL/GenBank/DDBJ databases">
        <authorList>
            <person name="Alioto T."/>
            <person name="Alioto T."/>
            <person name="Gomez Garrido J."/>
        </authorList>
    </citation>
    <scope>NUCLEOTIDE SEQUENCE</scope>
</reference>
<name>A0A8D9EBX7_9HEMI</name>
<organism evidence="1">
    <name type="scientific">Cacopsylla melanoneura</name>
    <dbReference type="NCBI Taxonomy" id="428564"/>
    <lineage>
        <taxon>Eukaryota</taxon>
        <taxon>Metazoa</taxon>
        <taxon>Ecdysozoa</taxon>
        <taxon>Arthropoda</taxon>
        <taxon>Hexapoda</taxon>
        <taxon>Insecta</taxon>
        <taxon>Pterygota</taxon>
        <taxon>Neoptera</taxon>
        <taxon>Paraneoptera</taxon>
        <taxon>Hemiptera</taxon>
        <taxon>Sternorrhyncha</taxon>
        <taxon>Psylloidea</taxon>
        <taxon>Psyllidae</taxon>
        <taxon>Psyllinae</taxon>
        <taxon>Cacopsylla</taxon>
    </lineage>
</organism>
<sequence>MNSIEFNDTLEGKIKTRPSAMKCIQEMMETLSLVICTTDHVSVTDTWTALQTHGHPTWAATNKNELTYKNTVYFSNQLHNIIITLYRYTWRTNSFKESNAAEFVEANRDKPRKIKLKNLIINYV</sequence>
<accession>A0A8D9EBX7</accession>
<evidence type="ECO:0000313" key="1">
    <source>
        <dbReference type="EMBL" id="CAG6747927.1"/>
    </source>
</evidence>
<protein>
    <submittedName>
        <fullName evidence="1">Uncharacterized protein</fullName>
    </submittedName>
</protein>